<evidence type="ECO:0000256" key="1">
    <source>
        <dbReference type="ARBA" id="ARBA00022490"/>
    </source>
</evidence>
<feature type="compositionally biased region" description="Basic residues" evidence="5">
    <location>
        <begin position="62"/>
        <end position="78"/>
    </location>
</feature>
<name>A0A9W7DHR6_AMBMO</name>
<dbReference type="OrthoDB" id="20381at2759"/>
<dbReference type="AlphaFoldDB" id="A0A9W7DHR6"/>
<dbReference type="HAMAP" id="MF_03009">
    <property type="entry name" value="eIF3j"/>
    <property type="match status" value="1"/>
</dbReference>
<dbReference type="GO" id="GO:0003743">
    <property type="term" value="F:translation initiation factor activity"/>
    <property type="evidence" value="ECO:0007669"/>
    <property type="project" value="UniProtKB-UniRule"/>
</dbReference>
<feature type="compositionally biased region" description="Basic and acidic residues" evidence="5">
    <location>
        <begin position="44"/>
        <end position="61"/>
    </location>
</feature>
<keyword evidence="7" id="KW-1185">Reference proteome</keyword>
<evidence type="ECO:0000313" key="7">
    <source>
        <dbReference type="Proteomes" id="UP001165063"/>
    </source>
</evidence>
<dbReference type="EMBL" id="BSXU01003024">
    <property type="protein sequence ID" value="GMG39572.1"/>
    <property type="molecule type" value="Genomic_DNA"/>
</dbReference>
<keyword evidence="3 4" id="KW-0648">Protein biosynthesis</keyword>
<evidence type="ECO:0000256" key="2">
    <source>
        <dbReference type="ARBA" id="ARBA00022540"/>
    </source>
</evidence>
<dbReference type="GO" id="GO:0033290">
    <property type="term" value="C:eukaryotic 48S preinitiation complex"/>
    <property type="evidence" value="ECO:0007669"/>
    <property type="project" value="UniProtKB-UniRule"/>
</dbReference>
<comment type="subcellular location">
    <subcellularLocation>
        <location evidence="4">Cytoplasm</location>
    </subcellularLocation>
</comment>
<accession>A0A9W7DHR6</accession>
<protein>
    <recommendedName>
        <fullName evidence="4">Eukaryotic translation initiation factor 3 subunit J</fullName>
        <shortName evidence="4">eIF3j</shortName>
    </recommendedName>
    <alternativeName>
        <fullName evidence="4">Eukaryotic translation initiation factor 3 30 kDa subunit homolog</fullName>
        <shortName evidence="4">eIF-3 30 kDa subunit homolog</shortName>
    </alternativeName>
</protein>
<dbReference type="GO" id="GO:0005852">
    <property type="term" value="C:eukaryotic translation initiation factor 3 complex"/>
    <property type="evidence" value="ECO:0007669"/>
    <property type="project" value="UniProtKB-UniRule"/>
</dbReference>
<evidence type="ECO:0000313" key="6">
    <source>
        <dbReference type="EMBL" id="GMG39572.1"/>
    </source>
</evidence>
<comment type="subunit">
    <text evidence="4">Component of the eukaryotic translation initiation factor 3 (eIF-3) complex.</text>
</comment>
<dbReference type="InterPro" id="IPR023194">
    <property type="entry name" value="eIF3-like_dom_sf"/>
</dbReference>
<gene>
    <name evidence="4" type="primary">HCR1</name>
    <name evidence="6" type="ORF">Amon01_000545300</name>
</gene>
<comment type="similarity">
    <text evidence="4">Belongs to the eIF-3 subunit J family.</text>
</comment>
<dbReference type="InterPro" id="IPR013906">
    <property type="entry name" value="eIF3j"/>
</dbReference>
<dbReference type="GO" id="GO:0016282">
    <property type="term" value="C:eukaryotic 43S preinitiation complex"/>
    <property type="evidence" value="ECO:0007669"/>
    <property type="project" value="UniProtKB-UniRule"/>
</dbReference>
<dbReference type="GO" id="GO:0001732">
    <property type="term" value="P:formation of cytoplasmic translation initiation complex"/>
    <property type="evidence" value="ECO:0007669"/>
    <property type="project" value="UniProtKB-UniRule"/>
</dbReference>
<sequence length="274" mass="30541">MSWDDEDFEVPTTTKKTDVSLSWEDGIEDDEPVLESWDIDSDEEREKAAAKKKAAEEEKKKKEAAKKAAKAAKANKGKKLLEIDTVDEKTRQQMLKEAQLNSDLNNAADLFGGLGVADISEHPRARALAKEREEKEKQLKLTKDTPLDVHPIFDAETKQDYEKLRKTLSSTLTPLAKKSPMQYSNNLTIDLVRDLCGPLTLEQTRKVVSTLNALVTQKTREERQARLKKTGGTSTGGAGKKKVKGTVNVGSAFKKDNYDDYLGGDDDFGDDDFM</sequence>
<evidence type="ECO:0000256" key="5">
    <source>
        <dbReference type="SAM" id="MobiDB-lite"/>
    </source>
</evidence>
<evidence type="ECO:0000256" key="4">
    <source>
        <dbReference type="HAMAP-Rule" id="MF_03009"/>
    </source>
</evidence>
<feature type="region of interest" description="Disordered" evidence="5">
    <location>
        <begin position="1"/>
        <end position="80"/>
    </location>
</feature>
<dbReference type="PANTHER" id="PTHR21681">
    <property type="entry name" value="EUKARYOTIC TRANSLATION INITIATION FACTOR 3 SUBUNIT J"/>
    <property type="match status" value="1"/>
</dbReference>
<comment type="caution">
    <text evidence="6">The sequence shown here is derived from an EMBL/GenBank/DDBJ whole genome shotgun (WGS) entry which is preliminary data.</text>
</comment>
<reference evidence="6" key="1">
    <citation type="submission" date="2023-04" db="EMBL/GenBank/DDBJ databases">
        <title>Ambrosiozyma monospora NBRC 1965.</title>
        <authorList>
            <person name="Ichikawa N."/>
            <person name="Sato H."/>
            <person name="Tonouchi N."/>
        </authorList>
    </citation>
    <scope>NUCLEOTIDE SEQUENCE</scope>
    <source>
        <strain evidence="6">NBRC 1965</strain>
    </source>
</reference>
<keyword evidence="1 4" id="KW-0963">Cytoplasm</keyword>
<dbReference type="PANTHER" id="PTHR21681:SF0">
    <property type="entry name" value="EUKARYOTIC TRANSLATION INITIATION FACTOR 3 SUBUNIT J"/>
    <property type="match status" value="1"/>
</dbReference>
<dbReference type="Gene3D" id="1.10.246.60">
    <property type="entry name" value="Eukaryotic translation initiation factor 3 like domains"/>
    <property type="match status" value="1"/>
</dbReference>
<feature type="compositionally biased region" description="Acidic residues" evidence="5">
    <location>
        <begin position="25"/>
        <end position="43"/>
    </location>
</feature>
<organism evidence="6 7">
    <name type="scientific">Ambrosiozyma monospora</name>
    <name type="common">Yeast</name>
    <name type="synonym">Endomycopsis monosporus</name>
    <dbReference type="NCBI Taxonomy" id="43982"/>
    <lineage>
        <taxon>Eukaryota</taxon>
        <taxon>Fungi</taxon>
        <taxon>Dikarya</taxon>
        <taxon>Ascomycota</taxon>
        <taxon>Saccharomycotina</taxon>
        <taxon>Pichiomycetes</taxon>
        <taxon>Pichiales</taxon>
        <taxon>Pichiaceae</taxon>
        <taxon>Ambrosiozyma</taxon>
    </lineage>
</organism>
<keyword evidence="2 4" id="KW-0396">Initiation factor</keyword>
<evidence type="ECO:0000256" key="3">
    <source>
        <dbReference type="ARBA" id="ARBA00022917"/>
    </source>
</evidence>
<proteinExistence type="inferred from homology"/>
<dbReference type="Pfam" id="PF08597">
    <property type="entry name" value="eIF3_subunit"/>
    <property type="match status" value="1"/>
</dbReference>
<feature type="region of interest" description="Disordered" evidence="5">
    <location>
        <begin position="219"/>
        <end position="242"/>
    </location>
</feature>
<dbReference type="Proteomes" id="UP001165063">
    <property type="component" value="Unassembled WGS sequence"/>
</dbReference>
<comment type="function">
    <text evidence="4">Component of the eukaryotic translation initiation factor 3 (eIF-3) complex, which is involved in protein synthesis of a specialized repertoire of mRNAs and, together with other initiation factors, stimulates binding of mRNA and methionyl-tRNAi to the 40S ribosome. The eIF-3 complex specifically targets and initiates translation of a subset of mRNAs involved in cell proliferation.</text>
</comment>